<dbReference type="OrthoDB" id="10633954at2759"/>
<dbReference type="AlphaFoldDB" id="A0A9P4UAR0"/>
<comment type="caution">
    <text evidence="2">The sequence shown here is derived from an EMBL/GenBank/DDBJ whole genome shotgun (WGS) entry which is preliminary data.</text>
</comment>
<evidence type="ECO:0000313" key="3">
    <source>
        <dbReference type="Proteomes" id="UP000799764"/>
    </source>
</evidence>
<keyword evidence="3" id="KW-1185">Reference proteome</keyword>
<dbReference type="EMBL" id="MU001504">
    <property type="protein sequence ID" value="KAF2442508.1"/>
    <property type="molecule type" value="Genomic_DNA"/>
</dbReference>
<organism evidence="2 3">
    <name type="scientific">Karstenula rhodostoma CBS 690.94</name>
    <dbReference type="NCBI Taxonomy" id="1392251"/>
    <lineage>
        <taxon>Eukaryota</taxon>
        <taxon>Fungi</taxon>
        <taxon>Dikarya</taxon>
        <taxon>Ascomycota</taxon>
        <taxon>Pezizomycotina</taxon>
        <taxon>Dothideomycetes</taxon>
        <taxon>Pleosporomycetidae</taxon>
        <taxon>Pleosporales</taxon>
        <taxon>Massarineae</taxon>
        <taxon>Didymosphaeriaceae</taxon>
        <taxon>Karstenula</taxon>
    </lineage>
</organism>
<sequence>MSHDIPLPSTPRLSCPFLISTTLDSFLWQIFPGYAACVDDAGASSVPNGVLWVGDPTLPALPASVPPPASHLTGCPVPPPQHQNVTALRCTPAPVSRTIPTPLHAALHAACTRTRTFQGIVAARRTAHCRADVALAMMPTRSGLASAPSALLVMPAANVARRTGAHASLQHSSACFVLTRFPFPASVSCTRDSLYPTRPPRQNTHLLPRAPEPQPPAVSVTTAYLPAPSDVHRPPSADSISFPPPSPTGERPQRSTPHTARPFELQRLQASCWKSVRAPPHHRPPNRTHCASTYASLAARDTLDARLTSLAIDNASSICPAVT</sequence>
<name>A0A9P4UAR0_9PLEO</name>
<evidence type="ECO:0000313" key="2">
    <source>
        <dbReference type="EMBL" id="KAF2442508.1"/>
    </source>
</evidence>
<dbReference type="Proteomes" id="UP000799764">
    <property type="component" value="Unassembled WGS sequence"/>
</dbReference>
<feature type="region of interest" description="Disordered" evidence="1">
    <location>
        <begin position="192"/>
        <end position="258"/>
    </location>
</feature>
<gene>
    <name evidence="2" type="ORF">P171DRAFT_487740</name>
</gene>
<reference evidence="2" key="1">
    <citation type="journal article" date="2020" name="Stud. Mycol.">
        <title>101 Dothideomycetes genomes: a test case for predicting lifestyles and emergence of pathogens.</title>
        <authorList>
            <person name="Haridas S."/>
            <person name="Albert R."/>
            <person name="Binder M."/>
            <person name="Bloem J."/>
            <person name="Labutti K."/>
            <person name="Salamov A."/>
            <person name="Andreopoulos B."/>
            <person name="Baker S."/>
            <person name="Barry K."/>
            <person name="Bills G."/>
            <person name="Bluhm B."/>
            <person name="Cannon C."/>
            <person name="Castanera R."/>
            <person name="Culley D."/>
            <person name="Daum C."/>
            <person name="Ezra D."/>
            <person name="Gonzalez J."/>
            <person name="Henrissat B."/>
            <person name="Kuo A."/>
            <person name="Liang C."/>
            <person name="Lipzen A."/>
            <person name="Lutzoni F."/>
            <person name="Magnuson J."/>
            <person name="Mondo S."/>
            <person name="Nolan M."/>
            <person name="Ohm R."/>
            <person name="Pangilinan J."/>
            <person name="Park H.-J."/>
            <person name="Ramirez L."/>
            <person name="Alfaro M."/>
            <person name="Sun H."/>
            <person name="Tritt A."/>
            <person name="Yoshinaga Y."/>
            <person name="Zwiers L.-H."/>
            <person name="Turgeon B."/>
            <person name="Goodwin S."/>
            <person name="Spatafora J."/>
            <person name="Crous P."/>
            <person name="Grigoriev I."/>
        </authorList>
    </citation>
    <scope>NUCLEOTIDE SEQUENCE</scope>
    <source>
        <strain evidence="2">CBS 690.94</strain>
    </source>
</reference>
<evidence type="ECO:0000256" key="1">
    <source>
        <dbReference type="SAM" id="MobiDB-lite"/>
    </source>
</evidence>
<protein>
    <submittedName>
        <fullName evidence="2">Uncharacterized protein</fullName>
    </submittedName>
</protein>
<proteinExistence type="predicted"/>
<accession>A0A9P4UAR0</accession>